<dbReference type="OrthoDB" id="9789291at2"/>
<evidence type="ECO:0000256" key="9">
    <source>
        <dbReference type="RuleBase" id="RU003794"/>
    </source>
</evidence>
<accession>A0A5M6IM90</accession>
<dbReference type="GO" id="GO:0008168">
    <property type="term" value="F:methyltransferase activity"/>
    <property type="evidence" value="ECO:0007669"/>
    <property type="project" value="UniProtKB-KW"/>
</dbReference>
<keyword evidence="4" id="KW-0997">Cell inner membrane</keyword>
<dbReference type="InterPro" id="IPR000045">
    <property type="entry name" value="Prepilin_IV_endopep_pep"/>
</dbReference>
<keyword evidence="9" id="KW-0378">Hydrolase</keyword>
<dbReference type="Pfam" id="PF01478">
    <property type="entry name" value="Peptidase_A24"/>
    <property type="match status" value="1"/>
</dbReference>
<dbReference type="GO" id="GO:0005886">
    <property type="term" value="C:plasma membrane"/>
    <property type="evidence" value="ECO:0007669"/>
    <property type="project" value="UniProtKB-SubCell"/>
</dbReference>
<evidence type="ECO:0000256" key="4">
    <source>
        <dbReference type="ARBA" id="ARBA00022519"/>
    </source>
</evidence>
<evidence type="ECO:0000256" key="2">
    <source>
        <dbReference type="ARBA" id="ARBA00005801"/>
    </source>
</evidence>
<dbReference type="Pfam" id="PF06750">
    <property type="entry name" value="A24_N_bact"/>
    <property type="match status" value="1"/>
</dbReference>
<dbReference type="GO" id="GO:0004190">
    <property type="term" value="F:aspartic-type endopeptidase activity"/>
    <property type="evidence" value="ECO:0007669"/>
    <property type="project" value="UniProtKB-EC"/>
</dbReference>
<dbReference type="GO" id="GO:0032259">
    <property type="term" value="P:methylation"/>
    <property type="evidence" value="ECO:0007669"/>
    <property type="project" value="UniProtKB-KW"/>
</dbReference>
<comment type="catalytic activity">
    <reaction evidence="9">
        <text>Typically cleaves a -Gly-|-Phe- bond to release an N-terminal, basic peptide of 5-8 residues from type IV prepilin, and then N-methylates the new N-terminal amino group, the methyl donor being S-adenosyl-L-methionine.</text>
        <dbReference type="EC" id="3.4.23.43"/>
    </reaction>
</comment>
<evidence type="ECO:0000256" key="5">
    <source>
        <dbReference type="ARBA" id="ARBA00022692"/>
    </source>
</evidence>
<feature type="transmembrane region" description="Helical" evidence="10">
    <location>
        <begin position="247"/>
        <end position="268"/>
    </location>
</feature>
<dbReference type="EC" id="2.1.1.-" evidence="9"/>
<keyword evidence="5 9" id="KW-0812">Transmembrane</keyword>
<feature type="transmembrane region" description="Helical" evidence="10">
    <location>
        <begin position="288"/>
        <end position="315"/>
    </location>
</feature>
<sequence>MWWNGWRRICRSGPEGGSISGAPIRWWRGHCRTSARAAPGCCRNRRTALPRPWWWKSSPRRNGARHGRCGAWWCASTPPTRTRRVPGASWHGTEAVMDGTGMLPPLLAAPVMGSWLGVLIRRLPHARPVALARSRCESCGTALGPLDLVPLLAWLWLRGRCRHCHAAIDPFHLWIELAATGVAAWAVLAAGDDMLRAWLGCGLGWTLLALAWIDLEWMVLPDVLTLPLLLGGIAASWLAAPDMVADAALGAVLGWAIFAGVAGGYRLLRGRAGLGGGDAKLLAAAGAWLGWPALPQVMLLAAVMALGVIGSLRLVQGQAGGSREAPLAFGPWLALAIWLTWLYGDVSP</sequence>
<reference evidence="13 14" key="1">
    <citation type="submission" date="2019-09" db="EMBL/GenBank/DDBJ databases">
        <title>Genome sequence of Rhodovastum atsumiense, a diverse member of the Acetobacteraceae family of non-sulfur purple photosynthetic bacteria.</title>
        <authorList>
            <person name="Meyer T."/>
            <person name="Kyndt J."/>
        </authorList>
    </citation>
    <scope>NUCLEOTIDE SEQUENCE [LARGE SCALE GENOMIC DNA]</scope>
    <source>
        <strain evidence="13 14">DSM 21279</strain>
    </source>
</reference>
<keyword evidence="7 10" id="KW-0472">Membrane</keyword>
<keyword evidence="14" id="KW-1185">Reference proteome</keyword>
<feature type="domain" description="Prepilin peptidase A24 N-terminal" evidence="12">
    <location>
        <begin position="110"/>
        <end position="187"/>
    </location>
</feature>
<evidence type="ECO:0000256" key="8">
    <source>
        <dbReference type="RuleBase" id="RU003793"/>
    </source>
</evidence>
<dbReference type="InterPro" id="IPR010627">
    <property type="entry name" value="Prepilin_pept_A24_N"/>
</dbReference>
<keyword evidence="9" id="KW-0808">Transferase</keyword>
<keyword evidence="9" id="KW-0489">Methyltransferase</keyword>
<protein>
    <recommendedName>
        <fullName evidence="9">Prepilin leader peptidase/N-methyltransferase</fullName>
        <ecNumber evidence="9">2.1.1.-</ecNumber>
        <ecNumber evidence="9">3.4.23.43</ecNumber>
    </recommendedName>
</protein>
<comment type="caution">
    <text evidence="13">The sequence shown here is derived from an EMBL/GenBank/DDBJ whole genome shotgun (WGS) entry which is preliminary data.</text>
</comment>
<proteinExistence type="inferred from homology"/>
<feature type="domain" description="Prepilin type IV endopeptidase peptidase" evidence="11">
    <location>
        <begin position="203"/>
        <end position="308"/>
    </location>
</feature>
<dbReference type="PANTHER" id="PTHR30487:SF0">
    <property type="entry name" value="PREPILIN LEADER PEPTIDASE_N-METHYLTRANSFERASE-RELATED"/>
    <property type="match status" value="1"/>
</dbReference>
<dbReference type="InterPro" id="IPR014032">
    <property type="entry name" value="Peptidase_A24A_bac"/>
</dbReference>
<dbReference type="PRINTS" id="PR00864">
    <property type="entry name" value="PREPILNPTASE"/>
</dbReference>
<comment type="similarity">
    <text evidence="2 8">Belongs to the peptidase A24 family.</text>
</comment>
<feature type="transmembrane region" description="Helical" evidence="10">
    <location>
        <begin position="219"/>
        <end position="240"/>
    </location>
</feature>
<comment type="subcellular location">
    <subcellularLocation>
        <location evidence="1">Cell inner membrane</location>
        <topology evidence="1">Multi-pass membrane protein</topology>
    </subcellularLocation>
    <subcellularLocation>
        <location evidence="9">Cell membrane</location>
        <topology evidence="9">Multi-pass membrane protein</topology>
    </subcellularLocation>
</comment>
<dbReference type="Proteomes" id="UP000325255">
    <property type="component" value="Unassembled WGS sequence"/>
</dbReference>
<gene>
    <name evidence="13" type="ORF">F1189_24315</name>
</gene>
<keyword evidence="9" id="KW-0511">Multifunctional enzyme</keyword>
<dbReference type="EMBL" id="VWPK01000051">
    <property type="protein sequence ID" value="KAA5609404.1"/>
    <property type="molecule type" value="Genomic_DNA"/>
</dbReference>
<organism evidence="13 14">
    <name type="scientific">Rhodovastum atsumiense</name>
    <dbReference type="NCBI Taxonomy" id="504468"/>
    <lineage>
        <taxon>Bacteria</taxon>
        <taxon>Pseudomonadati</taxon>
        <taxon>Pseudomonadota</taxon>
        <taxon>Alphaproteobacteria</taxon>
        <taxon>Acetobacterales</taxon>
        <taxon>Acetobacteraceae</taxon>
        <taxon>Rhodovastum</taxon>
    </lineage>
</organism>
<dbReference type="InterPro" id="IPR050882">
    <property type="entry name" value="Prepilin_peptidase/N-MTase"/>
</dbReference>
<dbReference type="Gene3D" id="1.20.120.1220">
    <property type="match status" value="1"/>
</dbReference>
<evidence type="ECO:0000313" key="13">
    <source>
        <dbReference type="EMBL" id="KAA5609404.1"/>
    </source>
</evidence>
<evidence type="ECO:0000259" key="11">
    <source>
        <dbReference type="Pfam" id="PF01478"/>
    </source>
</evidence>
<feature type="transmembrane region" description="Helical" evidence="10">
    <location>
        <begin position="197"/>
        <end position="213"/>
    </location>
</feature>
<dbReference type="AlphaFoldDB" id="A0A5M6IM90"/>
<evidence type="ECO:0000256" key="10">
    <source>
        <dbReference type="SAM" id="Phobius"/>
    </source>
</evidence>
<dbReference type="GO" id="GO:0006465">
    <property type="term" value="P:signal peptide processing"/>
    <property type="evidence" value="ECO:0007669"/>
    <property type="project" value="TreeGrafter"/>
</dbReference>
<keyword evidence="6 10" id="KW-1133">Transmembrane helix</keyword>
<evidence type="ECO:0000259" key="12">
    <source>
        <dbReference type="Pfam" id="PF06750"/>
    </source>
</evidence>
<name>A0A5M6IM90_9PROT</name>
<evidence type="ECO:0000256" key="1">
    <source>
        <dbReference type="ARBA" id="ARBA00004429"/>
    </source>
</evidence>
<evidence type="ECO:0000256" key="3">
    <source>
        <dbReference type="ARBA" id="ARBA00022475"/>
    </source>
</evidence>
<feature type="transmembrane region" description="Helical" evidence="10">
    <location>
        <begin position="327"/>
        <end position="344"/>
    </location>
</feature>
<evidence type="ECO:0000256" key="7">
    <source>
        <dbReference type="ARBA" id="ARBA00023136"/>
    </source>
</evidence>
<evidence type="ECO:0000256" key="6">
    <source>
        <dbReference type="ARBA" id="ARBA00022989"/>
    </source>
</evidence>
<evidence type="ECO:0000313" key="14">
    <source>
        <dbReference type="Proteomes" id="UP000325255"/>
    </source>
</evidence>
<keyword evidence="9" id="KW-0645">Protease</keyword>
<dbReference type="PANTHER" id="PTHR30487">
    <property type="entry name" value="TYPE 4 PREPILIN-LIKE PROTEINS LEADER PEPTIDE-PROCESSING ENZYME"/>
    <property type="match status" value="1"/>
</dbReference>
<keyword evidence="3" id="KW-1003">Cell membrane</keyword>
<comment type="function">
    <text evidence="9">Plays an essential role in type IV pili and type II pseudopili formation by proteolytically removing the leader sequence from substrate proteins and subsequently monomethylating the alpha-amino group of the newly exposed N-terminal phenylalanine.</text>
</comment>
<dbReference type="EC" id="3.4.23.43" evidence="9"/>